<keyword evidence="3" id="KW-1185">Reference proteome</keyword>
<feature type="compositionally biased region" description="Basic residues" evidence="1">
    <location>
        <begin position="204"/>
        <end position="213"/>
    </location>
</feature>
<evidence type="ECO:0000256" key="1">
    <source>
        <dbReference type="SAM" id="MobiDB-lite"/>
    </source>
</evidence>
<sequence>AGRPRQARGAAPPGWLDGGRGQASEVAGDPAGEVGDPPRATAAPPARPGAPRAPSATPPPCSGRSQCRGRSAGHDDGAQAGEPRVAHPSRLVRAARGRAARERLGPQGRCLAPRAASRGRAGGPLRVGGGPAPPGRAAHQGAVQRPPVGSGPHLGSLPRRVARRPPAAAPAPARRQGPLAAAGADQSTARRAAARLRGGPPRPGARRRPRRACAGRNAGGRWGRRGAAAAAAAGRARRCRPRSARRRHWWIARRPRRTECLSERSARWRRWWIARRPLRTEHRLVLQGADPPGQMLAAAAVRKTERLWIALWAPIGPDDARGFPKRGRAACPPARTCGTAASWRRCNIDSGITA</sequence>
<feature type="compositionally biased region" description="Low complexity" evidence="1">
    <location>
        <begin position="164"/>
        <end position="199"/>
    </location>
</feature>
<feature type="compositionally biased region" description="Low complexity" evidence="1">
    <location>
        <begin position="225"/>
        <end position="234"/>
    </location>
</feature>
<accession>A0ABN9TZ91</accession>
<protein>
    <submittedName>
        <fullName evidence="2">Uncharacterized protein</fullName>
    </submittedName>
</protein>
<evidence type="ECO:0000313" key="2">
    <source>
        <dbReference type="EMBL" id="CAK0851494.1"/>
    </source>
</evidence>
<feature type="compositionally biased region" description="Low complexity" evidence="1">
    <location>
        <begin position="37"/>
        <end position="55"/>
    </location>
</feature>
<feature type="region of interest" description="Disordered" evidence="1">
    <location>
        <begin position="1"/>
        <end position="235"/>
    </location>
</feature>
<feature type="compositionally biased region" description="Low complexity" evidence="1">
    <location>
        <begin position="1"/>
        <end position="14"/>
    </location>
</feature>
<proteinExistence type="predicted"/>
<comment type="caution">
    <text evidence="2">The sequence shown here is derived from an EMBL/GenBank/DDBJ whole genome shotgun (WGS) entry which is preliminary data.</text>
</comment>
<feature type="compositionally biased region" description="Gly residues" evidence="1">
    <location>
        <begin position="120"/>
        <end position="130"/>
    </location>
</feature>
<gene>
    <name evidence="2" type="ORF">PCOR1329_LOCUS43639</name>
</gene>
<reference evidence="2" key="1">
    <citation type="submission" date="2023-10" db="EMBL/GenBank/DDBJ databases">
        <authorList>
            <person name="Chen Y."/>
            <person name="Shah S."/>
            <person name="Dougan E. K."/>
            <person name="Thang M."/>
            <person name="Chan C."/>
        </authorList>
    </citation>
    <scope>NUCLEOTIDE SEQUENCE [LARGE SCALE GENOMIC DNA]</scope>
</reference>
<dbReference type="EMBL" id="CAUYUJ010015245">
    <property type="protein sequence ID" value="CAK0851494.1"/>
    <property type="molecule type" value="Genomic_DNA"/>
</dbReference>
<name>A0ABN9TZ91_9DINO</name>
<dbReference type="Proteomes" id="UP001189429">
    <property type="component" value="Unassembled WGS sequence"/>
</dbReference>
<evidence type="ECO:0000313" key="3">
    <source>
        <dbReference type="Proteomes" id="UP001189429"/>
    </source>
</evidence>
<organism evidence="2 3">
    <name type="scientific">Prorocentrum cordatum</name>
    <dbReference type="NCBI Taxonomy" id="2364126"/>
    <lineage>
        <taxon>Eukaryota</taxon>
        <taxon>Sar</taxon>
        <taxon>Alveolata</taxon>
        <taxon>Dinophyceae</taxon>
        <taxon>Prorocentrales</taxon>
        <taxon>Prorocentraceae</taxon>
        <taxon>Prorocentrum</taxon>
    </lineage>
</organism>
<feature type="non-terminal residue" evidence="2">
    <location>
        <position position="1"/>
    </location>
</feature>